<feature type="chain" id="PRO_5047290136" evidence="1">
    <location>
        <begin position="29"/>
        <end position="210"/>
    </location>
</feature>
<dbReference type="EMBL" id="JAFLNC010000002">
    <property type="protein sequence ID" value="MBO0333677.1"/>
    <property type="molecule type" value="Genomic_DNA"/>
</dbReference>
<proteinExistence type="predicted"/>
<evidence type="ECO:0000256" key="1">
    <source>
        <dbReference type="SAM" id="SignalP"/>
    </source>
</evidence>
<dbReference type="PANTHER" id="PTHR36573">
    <property type="entry name" value="INTERMEMBRANE PHOSPHOLIPID TRANSPORT SYSTEM BINDING PROTEIN MLAC"/>
    <property type="match status" value="1"/>
</dbReference>
<name>A0ABS3F5P7_9PROT</name>
<keyword evidence="1" id="KW-0732">Signal</keyword>
<dbReference type="PROSITE" id="PS51318">
    <property type="entry name" value="TAT"/>
    <property type="match status" value="1"/>
</dbReference>
<keyword evidence="3" id="KW-1185">Reference proteome</keyword>
<sequence>MLTKRKFFQGMLVATAALAVLFQPVAYAAETKEQAALAMVKNIGDEAVATLADTSLSDEQKQDRFEKFLDSSFDMNRIGRFVLGQYWREASETEQSEFLKVFRDYMVTSYADKIGSYSGENLEIKDATSLNDKESLVHSLITRPNGPPIKLDWRVRSTDQGAKIVDVIIEGISMAQTHRSEFASVVSQPGVGVEGLINKLKEQIKTASNK</sequence>
<evidence type="ECO:0000313" key="3">
    <source>
        <dbReference type="Proteomes" id="UP000664761"/>
    </source>
</evidence>
<dbReference type="InterPro" id="IPR042245">
    <property type="entry name" value="Tgt2/MlaC_sf"/>
</dbReference>
<protein>
    <submittedName>
        <fullName evidence="2">ABC transporter substrate-binding protein</fullName>
    </submittedName>
</protein>
<dbReference type="InterPro" id="IPR006311">
    <property type="entry name" value="TAT_signal"/>
</dbReference>
<organism evidence="2 3">
    <name type="scientific">Sneathiella sedimenti</name>
    <dbReference type="NCBI Taxonomy" id="2816034"/>
    <lineage>
        <taxon>Bacteria</taxon>
        <taxon>Pseudomonadati</taxon>
        <taxon>Pseudomonadota</taxon>
        <taxon>Alphaproteobacteria</taxon>
        <taxon>Sneathiellales</taxon>
        <taxon>Sneathiellaceae</taxon>
        <taxon>Sneathiella</taxon>
    </lineage>
</organism>
<dbReference type="RefSeq" id="WP_207044300.1">
    <property type="nucleotide sequence ID" value="NZ_JAFLNC010000002.1"/>
</dbReference>
<dbReference type="PANTHER" id="PTHR36573:SF1">
    <property type="entry name" value="INTERMEMBRANE PHOSPHOLIPID TRANSPORT SYSTEM BINDING PROTEIN MLAC"/>
    <property type="match status" value="1"/>
</dbReference>
<accession>A0ABS3F5P7</accession>
<evidence type="ECO:0000313" key="2">
    <source>
        <dbReference type="EMBL" id="MBO0333677.1"/>
    </source>
</evidence>
<reference evidence="2 3" key="1">
    <citation type="submission" date="2021-03" db="EMBL/GenBank/DDBJ databases">
        <title>Sneathiella sp. CAU 1612 isolated from Kang Won-do.</title>
        <authorList>
            <person name="Kim W."/>
        </authorList>
    </citation>
    <scope>NUCLEOTIDE SEQUENCE [LARGE SCALE GENOMIC DNA]</scope>
    <source>
        <strain evidence="2 3">CAU 1612</strain>
    </source>
</reference>
<dbReference type="PIRSF" id="PIRSF004649">
    <property type="entry name" value="MlaC"/>
    <property type="match status" value="1"/>
</dbReference>
<dbReference type="Proteomes" id="UP000664761">
    <property type="component" value="Unassembled WGS sequence"/>
</dbReference>
<feature type="signal peptide" evidence="1">
    <location>
        <begin position="1"/>
        <end position="28"/>
    </location>
</feature>
<comment type="caution">
    <text evidence="2">The sequence shown here is derived from an EMBL/GenBank/DDBJ whole genome shotgun (WGS) entry which is preliminary data.</text>
</comment>
<dbReference type="Gene3D" id="3.10.450.710">
    <property type="entry name" value="Tgt2/MlaC"/>
    <property type="match status" value="1"/>
</dbReference>
<dbReference type="Pfam" id="PF05494">
    <property type="entry name" value="MlaC"/>
    <property type="match status" value="1"/>
</dbReference>
<gene>
    <name evidence="2" type="ORF">J0X12_08635</name>
</gene>
<dbReference type="InterPro" id="IPR008869">
    <property type="entry name" value="MlaC/ttg2D"/>
</dbReference>